<evidence type="ECO:0000256" key="8">
    <source>
        <dbReference type="ARBA" id="ARBA00047436"/>
    </source>
</evidence>
<feature type="coiled-coil region" evidence="11">
    <location>
        <begin position="5"/>
        <end position="32"/>
    </location>
</feature>
<feature type="domain" description="Phosphoribulokinase/uridine kinase" evidence="13">
    <location>
        <begin position="210"/>
        <end position="399"/>
    </location>
</feature>
<dbReference type="GO" id="GO:0004849">
    <property type="term" value="F:uridine kinase activity"/>
    <property type="evidence" value="ECO:0007669"/>
    <property type="project" value="UniProtKB-EC"/>
</dbReference>
<evidence type="ECO:0000256" key="10">
    <source>
        <dbReference type="RuleBase" id="RU003825"/>
    </source>
</evidence>
<dbReference type="InterPro" id="IPR000836">
    <property type="entry name" value="PRTase_dom"/>
</dbReference>
<dbReference type="InterPro" id="IPR000764">
    <property type="entry name" value="Uridine_kinase-like"/>
</dbReference>
<dbReference type="Gene3D" id="3.40.50.300">
    <property type="entry name" value="P-loop containing nucleotide triphosphate hydrolases"/>
    <property type="match status" value="1"/>
</dbReference>
<keyword evidence="6 10" id="KW-0418">Kinase</keyword>
<dbReference type="PANTHER" id="PTHR10285">
    <property type="entry name" value="URIDINE KINASE"/>
    <property type="match status" value="1"/>
</dbReference>
<keyword evidence="16" id="KW-1185">Reference proteome</keyword>
<reference evidence="15 16" key="1">
    <citation type="submission" date="2017-06" db="EMBL/GenBank/DDBJ databases">
        <title>A platform for efficient transgenesis in Macrostomum lignano, a flatworm model organism for stem cell research.</title>
        <authorList>
            <person name="Berezikov E."/>
        </authorList>
    </citation>
    <scope>NUCLEOTIDE SEQUENCE [LARGE SCALE GENOMIC DNA]</scope>
    <source>
        <strain evidence="15">DV1</strain>
        <tissue evidence="15">Whole organism</tissue>
    </source>
</reference>
<name>A0A267GW83_9PLAT</name>
<protein>
    <recommendedName>
        <fullName evidence="10">Uridine kinase</fullName>
        <ecNumber evidence="10">2.7.1.48</ecNumber>
    </recommendedName>
</protein>
<comment type="pathway">
    <text evidence="1 10">Pyrimidine metabolism; UMP biosynthesis via salvage pathway; UMP from uridine: step 1/1.</text>
</comment>
<feature type="compositionally biased region" description="Basic residues" evidence="12">
    <location>
        <begin position="152"/>
        <end position="167"/>
    </location>
</feature>
<dbReference type="Pfam" id="PF14681">
    <property type="entry name" value="UPRTase"/>
    <property type="match status" value="1"/>
</dbReference>
<dbReference type="CDD" id="cd02023">
    <property type="entry name" value="UMPK"/>
    <property type="match status" value="1"/>
</dbReference>
<gene>
    <name evidence="15" type="ORF">BOX15_Mlig013324g1</name>
</gene>
<evidence type="ECO:0000259" key="13">
    <source>
        <dbReference type="Pfam" id="PF00485"/>
    </source>
</evidence>
<dbReference type="FunFam" id="3.40.50.300:FF:000339">
    <property type="entry name" value="Uridine kinase"/>
    <property type="match status" value="1"/>
</dbReference>
<dbReference type="InterPro" id="IPR029057">
    <property type="entry name" value="PRTase-like"/>
</dbReference>
<dbReference type="NCBIfam" id="NF004018">
    <property type="entry name" value="PRK05480.1"/>
    <property type="match status" value="1"/>
</dbReference>
<evidence type="ECO:0000313" key="16">
    <source>
        <dbReference type="Proteomes" id="UP000215902"/>
    </source>
</evidence>
<dbReference type="CDD" id="cd06223">
    <property type="entry name" value="PRTases_typeI"/>
    <property type="match status" value="1"/>
</dbReference>
<dbReference type="Gene3D" id="3.40.50.2020">
    <property type="match status" value="1"/>
</dbReference>
<dbReference type="NCBIfam" id="TIGR00235">
    <property type="entry name" value="udk"/>
    <property type="match status" value="1"/>
</dbReference>
<proteinExistence type="inferred from homology"/>
<dbReference type="STRING" id="282301.A0A267GW83"/>
<dbReference type="EC" id="2.7.1.48" evidence="10"/>
<evidence type="ECO:0000313" key="15">
    <source>
        <dbReference type="EMBL" id="PAA90266.1"/>
    </source>
</evidence>
<organism evidence="15 16">
    <name type="scientific">Macrostomum lignano</name>
    <dbReference type="NCBI Taxonomy" id="282301"/>
    <lineage>
        <taxon>Eukaryota</taxon>
        <taxon>Metazoa</taxon>
        <taxon>Spiralia</taxon>
        <taxon>Lophotrochozoa</taxon>
        <taxon>Platyhelminthes</taxon>
        <taxon>Rhabditophora</taxon>
        <taxon>Macrostomorpha</taxon>
        <taxon>Macrostomida</taxon>
        <taxon>Macrostomidae</taxon>
        <taxon>Macrostomum</taxon>
    </lineage>
</organism>
<dbReference type="InterPro" id="IPR006083">
    <property type="entry name" value="PRK/URK"/>
</dbReference>
<dbReference type="GO" id="GO:0005524">
    <property type="term" value="F:ATP binding"/>
    <property type="evidence" value="ECO:0007669"/>
    <property type="project" value="UniProtKB-KW"/>
</dbReference>
<evidence type="ECO:0000256" key="1">
    <source>
        <dbReference type="ARBA" id="ARBA00004690"/>
    </source>
</evidence>
<dbReference type="OrthoDB" id="10257085at2759"/>
<comment type="catalytic activity">
    <reaction evidence="8 10">
        <text>cytidine + ATP = CMP + ADP + H(+)</text>
        <dbReference type="Rhea" id="RHEA:24674"/>
        <dbReference type="ChEBI" id="CHEBI:15378"/>
        <dbReference type="ChEBI" id="CHEBI:17562"/>
        <dbReference type="ChEBI" id="CHEBI:30616"/>
        <dbReference type="ChEBI" id="CHEBI:60377"/>
        <dbReference type="ChEBI" id="CHEBI:456216"/>
        <dbReference type="EC" id="2.7.1.48"/>
    </reaction>
</comment>
<comment type="caution">
    <text evidence="15">The sequence shown here is derived from an EMBL/GenBank/DDBJ whole genome shotgun (WGS) entry which is preliminary data.</text>
</comment>
<dbReference type="GO" id="GO:0044211">
    <property type="term" value="P:CTP salvage"/>
    <property type="evidence" value="ECO:0007669"/>
    <property type="project" value="UniProtKB-UniPathway"/>
</dbReference>
<evidence type="ECO:0000256" key="3">
    <source>
        <dbReference type="ARBA" id="ARBA00005408"/>
    </source>
</evidence>
<evidence type="ECO:0000256" key="4">
    <source>
        <dbReference type="ARBA" id="ARBA00022679"/>
    </source>
</evidence>
<dbReference type="SUPFAM" id="SSF52540">
    <property type="entry name" value="P-loop containing nucleoside triphosphate hydrolases"/>
    <property type="match status" value="1"/>
</dbReference>
<dbReference type="GO" id="GO:0043771">
    <property type="term" value="F:cytidine kinase activity"/>
    <property type="evidence" value="ECO:0007669"/>
    <property type="project" value="RHEA"/>
</dbReference>
<evidence type="ECO:0000256" key="6">
    <source>
        <dbReference type="ARBA" id="ARBA00022777"/>
    </source>
</evidence>
<evidence type="ECO:0000256" key="7">
    <source>
        <dbReference type="ARBA" id="ARBA00022840"/>
    </source>
</evidence>
<keyword evidence="11" id="KW-0175">Coiled coil</keyword>
<evidence type="ECO:0000256" key="9">
    <source>
        <dbReference type="ARBA" id="ARBA00048909"/>
    </source>
</evidence>
<dbReference type="FunFam" id="3.40.50.2020:FF:000010">
    <property type="entry name" value="Uridine-cytidine kinase"/>
    <property type="match status" value="1"/>
</dbReference>
<dbReference type="InterPro" id="IPR027417">
    <property type="entry name" value="P-loop_NTPase"/>
</dbReference>
<dbReference type="AlphaFoldDB" id="A0A267GW83"/>
<evidence type="ECO:0000256" key="11">
    <source>
        <dbReference type="SAM" id="Coils"/>
    </source>
</evidence>
<accession>A0A267GW83</accession>
<dbReference type="GO" id="GO:0044206">
    <property type="term" value="P:UMP salvage"/>
    <property type="evidence" value="ECO:0007669"/>
    <property type="project" value="UniProtKB-UniPathway"/>
</dbReference>
<dbReference type="PRINTS" id="PR00988">
    <property type="entry name" value="URIDINKINASE"/>
</dbReference>
<comment type="pathway">
    <text evidence="2 10">Pyrimidine metabolism; CTP biosynthesis via salvage pathway; CTP from cytidine: step 1/3.</text>
</comment>
<dbReference type="UniPathway" id="UPA00579">
    <property type="reaction ID" value="UER00640"/>
</dbReference>
<evidence type="ECO:0000259" key="14">
    <source>
        <dbReference type="Pfam" id="PF14681"/>
    </source>
</evidence>
<keyword evidence="4 10" id="KW-0808">Transferase</keyword>
<comment type="catalytic activity">
    <reaction evidence="9 10">
        <text>uridine + ATP = UMP + ADP + H(+)</text>
        <dbReference type="Rhea" id="RHEA:16825"/>
        <dbReference type="ChEBI" id="CHEBI:15378"/>
        <dbReference type="ChEBI" id="CHEBI:16704"/>
        <dbReference type="ChEBI" id="CHEBI:30616"/>
        <dbReference type="ChEBI" id="CHEBI:57865"/>
        <dbReference type="ChEBI" id="CHEBI:456216"/>
        <dbReference type="EC" id="2.7.1.48"/>
    </reaction>
</comment>
<dbReference type="UniPathway" id="UPA00574">
    <property type="reaction ID" value="UER00637"/>
</dbReference>
<evidence type="ECO:0000256" key="2">
    <source>
        <dbReference type="ARBA" id="ARBA00004784"/>
    </source>
</evidence>
<feature type="domain" description="Phosphoribosyltransferase" evidence="14">
    <location>
        <begin position="444"/>
        <end position="651"/>
    </location>
</feature>
<dbReference type="SUPFAM" id="SSF53271">
    <property type="entry name" value="PRTase-like"/>
    <property type="match status" value="1"/>
</dbReference>
<dbReference type="Pfam" id="PF00485">
    <property type="entry name" value="PRK"/>
    <property type="match status" value="1"/>
</dbReference>
<feature type="compositionally biased region" description="Polar residues" evidence="12">
    <location>
        <begin position="142"/>
        <end position="151"/>
    </location>
</feature>
<dbReference type="EMBL" id="NIVC01000118">
    <property type="protein sequence ID" value="PAA90266.1"/>
    <property type="molecule type" value="Genomic_DNA"/>
</dbReference>
<keyword evidence="5 10" id="KW-0547">Nucleotide-binding</keyword>
<dbReference type="Proteomes" id="UP000215902">
    <property type="component" value="Unassembled WGS sequence"/>
</dbReference>
<sequence length="681" mass="74504">MQAYLSRLEAHIAAARARCNQLNNNCQLATDDSSLSMSTNSIGANPHLAARQFGAIERANRLARRRLTTASLRRLASQIGGAAEAASLVALSSASKKKPTEAEDADSAEAALARLAKEAAEIQIHDEEQPDGVVGDGDNQDQKMTSPTQPRQHQHQHLNGSRRRRRLTSTSADKMQSVLQLDGAPECRVFTAGRPPWFGADGGAVRQSFVIGLCGASASGKTTVARSIIERLRQRWVSLLSMDSYYRDATPEETHLIESNNFNFDHPCAFDIELLVETLARLKQGKQVRVPVYDFASNARVPDKTQIIYGANVVIFEGILAFCDKRLLDLIDLKVFVDTDEDECLARRLLRDISERGRSVASVLESYEKFVKPSFDEFIAPTRCKADIIVPRGGHNQVAIDLICRHVRNQLVLRGVSTRSQLAEAYGDIFQKPERLPSSVRILPQTQQVRHLLTLLRNRDTARDEFVFYSNRLMRLLFEYAMAELPEKAWAPVEVQLPDGSAYKGLRRLDPILVGVSILRAGETMEPALAAVAKDARLGKILIQTNRDTGEPELHYLRLPPGTSEAQVLLMDATVASGAAAMMAIRVLLDHDCQEENITFCCLLASAAGLAAVAYAFPGVRLVAAAVDPVLSSACRIQPGLGNFGDRYFGTDSTASGLSGDDGAGEETDDCSECETAVVCE</sequence>
<evidence type="ECO:0000256" key="5">
    <source>
        <dbReference type="ARBA" id="ARBA00022741"/>
    </source>
</evidence>
<feature type="region of interest" description="Disordered" evidence="12">
    <location>
        <begin position="122"/>
        <end position="175"/>
    </location>
</feature>
<keyword evidence="7 10" id="KW-0067">ATP-binding</keyword>
<comment type="similarity">
    <text evidence="3 10">Belongs to the uridine kinase family.</text>
</comment>
<evidence type="ECO:0000256" key="12">
    <source>
        <dbReference type="SAM" id="MobiDB-lite"/>
    </source>
</evidence>